<dbReference type="SUPFAM" id="SSF53098">
    <property type="entry name" value="Ribonuclease H-like"/>
    <property type="match status" value="1"/>
</dbReference>
<dbReference type="InterPro" id="IPR012337">
    <property type="entry name" value="RNaseH-like_sf"/>
</dbReference>
<dbReference type="Proteomes" id="UP001177140">
    <property type="component" value="Unassembled WGS sequence"/>
</dbReference>
<feature type="domain" description="Exonuclease" evidence="10">
    <location>
        <begin position="143"/>
        <end position="304"/>
    </location>
</feature>
<sequence length="485" mass="54671">MDKKLATAEKQVLVDMVKMMQKARKKGTKGHWKAFLKVHDPKMGNSVCDPARRSVEDLVAFLTTFTKEEDIKLLEKALESVSNREAVIQLKKDAPDLDSSPQKLVVLTLEHPEYACNYTFPSHKEDWVVTKLGKLSEAKESDKMVAIDCEMVLCEDGTEAVVQVCVVDQNLEVKLDTLVKPDKPVINYRTEITGVSAKDLEGVTCSLADVQKSLKKLLSRGTILIGHSLNNDLQALKLDHARVIDTALIFRCTDGTTRRRPSLCHLCKIVLGQDLREKGAPHNCLADARAAMKLVLAKLEKGFDEIISLDAREVTGDDLLKLFLHRIPIRVTTDELRKIFPEDSTVVLEPTYKTQVKQYCASAVFKDQEEALAAFESIEAEEEKDSRGLPQKSVTIELKNGNSASLFVRKMVKDDNPILNSSRKRRIQEVEDNDEESNKKPKTNLDDCPEHIKEINSLKKELERKNREIDNLHKIVAAVIRRQVV</sequence>
<evidence type="ECO:0000256" key="3">
    <source>
        <dbReference type="ARBA" id="ARBA00022722"/>
    </source>
</evidence>
<feature type="coiled-coil region" evidence="8">
    <location>
        <begin position="448"/>
        <end position="475"/>
    </location>
</feature>
<evidence type="ECO:0000313" key="11">
    <source>
        <dbReference type="EMBL" id="MCL7037448.1"/>
    </source>
</evidence>
<dbReference type="InterPro" id="IPR035979">
    <property type="entry name" value="RBD_domain_sf"/>
</dbReference>
<keyword evidence="6" id="KW-0539">Nucleus</keyword>
<proteinExistence type="inferred from homology"/>
<evidence type="ECO:0000256" key="5">
    <source>
        <dbReference type="ARBA" id="ARBA00022839"/>
    </source>
</evidence>
<dbReference type="InterPro" id="IPR047021">
    <property type="entry name" value="REXO1/3/4-like"/>
</dbReference>
<feature type="compositionally biased region" description="Basic and acidic residues" evidence="9">
    <location>
        <begin position="436"/>
        <end position="448"/>
    </location>
</feature>
<comment type="caution">
    <text evidence="11">The sequence shown here is derived from an EMBL/GenBank/DDBJ whole genome shotgun (WGS) entry which is preliminary data.</text>
</comment>
<protein>
    <recommendedName>
        <fullName evidence="10">Exonuclease domain-containing protein</fullName>
    </recommendedName>
</protein>
<evidence type="ECO:0000256" key="2">
    <source>
        <dbReference type="ARBA" id="ARBA00006357"/>
    </source>
</evidence>
<organism evidence="11 12">
    <name type="scientific">Papaver nudicaule</name>
    <name type="common">Iceland poppy</name>
    <dbReference type="NCBI Taxonomy" id="74823"/>
    <lineage>
        <taxon>Eukaryota</taxon>
        <taxon>Viridiplantae</taxon>
        <taxon>Streptophyta</taxon>
        <taxon>Embryophyta</taxon>
        <taxon>Tracheophyta</taxon>
        <taxon>Spermatophyta</taxon>
        <taxon>Magnoliopsida</taxon>
        <taxon>Ranunculales</taxon>
        <taxon>Papaveraceae</taxon>
        <taxon>Papaveroideae</taxon>
        <taxon>Papaver</taxon>
    </lineage>
</organism>
<dbReference type="AlphaFoldDB" id="A0AA41SP61"/>
<comment type="similarity">
    <text evidence="2">Belongs to the REXO1/REXO3 family.</text>
</comment>
<evidence type="ECO:0000256" key="7">
    <source>
        <dbReference type="ARBA" id="ARBA00053817"/>
    </source>
</evidence>
<evidence type="ECO:0000256" key="6">
    <source>
        <dbReference type="ARBA" id="ARBA00023242"/>
    </source>
</evidence>
<dbReference type="GO" id="GO:0005634">
    <property type="term" value="C:nucleus"/>
    <property type="evidence" value="ECO:0007669"/>
    <property type="project" value="UniProtKB-SubCell"/>
</dbReference>
<accession>A0AA41SP61</accession>
<dbReference type="InterPro" id="IPR034922">
    <property type="entry name" value="REX1-like_exo"/>
</dbReference>
<reference evidence="11" key="1">
    <citation type="submission" date="2022-03" db="EMBL/GenBank/DDBJ databases">
        <title>A functionally conserved STORR gene fusion in Papaver species that diverged 16.8 million years ago.</title>
        <authorList>
            <person name="Catania T."/>
        </authorList>
    </citation>
    <scope>NUCLEOTIDE SEQUENCE</scope>
    <source>
        <strain evidence="11">S-191538</strain>
    </source>
</reference>
<dbReference type="InterPro" id="IPR036397">
    <property type="entry name" value="RNaseH_sf"/>
</dbReference>
<comment type="subcellular location">
    <subcellularLocation>
        <location evidence="1">Nucleus</location>
    </subcellularLocation>
</comment>
<dbReference type="SUPFAM" id="SSF54928">
    <property type="entry name" value="RNA-binding domain, RBD"/>
    <property type="match status" value="1"/>
</dbReference>
<dbReference type="InterPro" id="IPR013520">
    <property type="entry name" value="Ribonucl_H"/>
</dbReference>
<evidence type="ECO:0000256" key="4">
    <source>
        <dbReference type="ARBA" id="ARBA00022801"/>
    </source>
</evidence>
<keyword evidence="3" id="KW-0540">Nuclease</keyword>
<dbReference type="GO" id="GO:0004527">
    <property type="term" value="F:exonuclease activity"/>
    <property type="evidence" value="ECO:0007669"/>
    <property type="project" value="UniProtKB-KW"/>
</dbReference>
<dbReference type="GO" id="GO:0003676">
    <property type="term" value="F:nucleic acid binding"/>
    <property type="evidence" value="ECO:0007669"/>
    <property type="project" value="InterPro"/>
</dbReference>
<evidence type="ECO:0000259" key="10">
    <source>
        <dbReference type="SMART" id="SM00479"/>
    </source>
</evidence>
<evidence type="ECO:0000256" key="9">
    <source>
        <dbReference type="SAM" id="MobiDB-lite"/>
    </source>
</evidence>
<feature type="region of interest" description="Disordered" evidence="9">
    <location>
        <begin position="419"/>
        <end position="448"/>
    </location>
</feature>
<keyword evidence="12" id="KW-1185">Reference proteome</keyword>
<keyword evidence="4" id="KW-0378">Hydrolase</keyword>
<gene>
    <name evidence="11" type="ORF">MKW94_009570</name>
</gene>
<evidence type="ECO:0000256" key="1">
    <source>
        <dbReference type="ARBA" id="ARBA00004123"/>
    </source>
</evidence>
<dbReference type="CDD" id="cd06145">
    <property type="entry name" value="REX1_like"/>
    <property type="match status" value="1"/>
</dbReference>
<name>A0AA41SP61_PAPNU</name>
<evidence type="ECO:0000256" key="8">
    <source>
        <dbReference type="SAM" id="Coils"/>
    </source>
</evidence>
<dbReference type="SMART" id="SM00479">
    <property type="entry name" value="EXOIII"/>
    <property type="match status" value="1"/>
</dbReference>
<dbReference type="FunFam" id="3.30.420.10:FF:000080">
    <property type="entry name" value="Small RNA degrading nuclease 3"/>
    <property type="match status" value="1"/>
</dbReference>
<keyword evidence="8" id="KW-0175">Coiled coil</keyword>
<keyword evidence="5" id="KW-0269">Exonuclease</keyword>
<dbReference type="PANTHER" id="PTHR12801">
    <property type="entry name" value="RNA EXONUCLEASE REXO1 / RECO3 FAMILY MEMBER-RELATED"/>
    <property type="match status" value="1"/>
</dbReference>
<dbReference type="Gene3D" id="3.30.420.10">
    <property type="entry name" value="Ribonuclease H-like superfamily/Ribonuclease H"/>
    <property type="match status" value="1"/>
</dbReference>
<comment type="function">
    <text evidence="7">3'-5' exonuclease degrading single-stranded small RNAs.</text>
</comment>
<dbReference type="PANTHER" id="PTHR12801:SF115">
    <property type="entry name" value="FI18136P1-RELATED"/>
    <property type="match status" value="1"/>
</dbReference>
<evidence type="ECO:0000313" key="12">
    <source>
        <dbReference type="Proteomes" id="UP001177140"/>
    </source>
</evidence>
<dbReference type="EMBL" id="JAJJMA010179226">
    <property type="protein sequence ID" value="MCL7037448.1"/>
    <property type="molecule type" value="Genomic_DNA"/>
</dbReference>